<accession>A0ABV7V995</accession>
<proteinExistence type="predicted"/>
<dbReference type="InterPro" id="IPR044527">
    <property type="entry name" value="NrtA/CpmA_ABC-bd_dom"/>
</dbReference>
<evidence type="ECO:0000313" key="6">
    <source>
        <dbReference type="EMBL" id="MFC3673965.1"/>
    </source>
</evidence>
<name>A0ABV7V995_9PROT</name>
<dbReference type="EMBL" id="JBHRYJ010000001">
    <property type="protein sequence ID" value="MFC3673965.1"/>
    <property type="molecule type" value="Genomic_DNA"/>
</dbReference>
<organism evidence="6 7">
    <name type="scientific">Ferrovibrio xuzhouensis</name>
    <dbReference type="NCBI Taxonomy" id="1576914"/>
    <lineage>
        <taxon>Bacteria</taxon>
        <taxon>Pseudomonadati</taxon>
        <taxon>Pseudomonadota</taxon>
        <taxon>Alphaproteobacteria</taxon>
        <taxon>Rhodospirillales</taxon>
        <taxon>Rhodospirillaceae</taxon>
        <taxon>Ferrovibrio</taxon>
    </lineage>
</organism>
<dbReference type="Pfam" id="PF13379">
    <property type="entry name" value="NMT1_2"/>
    <property type="match status" value="1"/>
</dbReference>
<dbReference type="RefSeq" id="WP_379720039.1">
    <property type="nucleotide sequence ID" value="NZ_JBHRYJ010000001.1"/>
</dbReference>
<keyword evidence="5" id="KW-0472">Membrane</keyword>
<dbReference type="Gene3D" id="3.40.190.10">
    <property type="entry name" value="Periplasmic binding protein-like II"/>
    <property type="match status" value="2"/>
</dbReference>
<gene>
    <name evidence="6" type="ORF">ACFOOQ_00310</name>
</gene>
<protein>
    <submittedName>
        <fullName evidence="6">CmpA/NrtA family ABC transporter substrate-binding protein</fullName>
    </submittedName>
</protein>
<dbReference type="CDD" id="cd13553">
    <property type="entry name" value="PBP2_NrtA_CpmA_like"/>
    <property type="match status" value="1"/>
</dbReference>
<keyword evidence="7" id="KW-1185">Reference proteome</keyword>
<evidence type="ECO:0000313" key="7">
    <source>
        <dbReference type="Proteomes" id="UP001595711"/>
    </source>
</evidence>
<sequence>MLMSNIRQQGGEGGGKDVAVIRAGFIPLLDCAILVAAEELGFAAQEGIRLELIRETSWANIRDRLAIRHFDVAHMLAPLPIAASLGIGHLTVPMIVPMALNLGGNAITVSNALWQAMQDAGAAAQGDPAVNGPALARVVAARRQAGGDPLTFGMVFPFSCHNYELRYWLAACGVHPDRDVRLVVIPPPFMVDALAAGQIDGFCVGDPWNSLAVAAGVGAIATTKAGIWHNSPEKVLGMRADWAEQHPERVNALLRALHRASLWCDDPAHHGDLATMLADARYLDRPREVLLRGLTGRLALVPGQETAIPDFLVYAAKAATFPWVSHALWLYSQMVRWGQTAHSAVAVQVAQHTYRPDLYRAALRDLDVAMPSANAKVEGALAAARPVASSTGKLVLGPDGFFDGASFDPALLDEYIAGFQMRADLPAGILPT</sequence>
<comment type="subcellular location">
    <subcellularLocation>
        <location evidence="1">Endomembrane system</location>
    </subcellularLocation>
</comment>
<keyword evidence="4" id="KW-0997">Cell inner membrane</keyword>
<evidence type="ECO:0000256" key="5">
    <source>
        <dbReference type="ARBA" id="ARBA00023136"/>
    </source>
</evidence>
<dbReference type="PANTHER" id="PTHR30024">
    <property type="entry name" value="ALIPHATIC SULFONATES-BINDING PROTEIN-RELATED"/>
    <property type="match status" value="1"/>
</dbReference>
<dbReference type="PANTHER" id="PTHR30024:SF43">
    <property type="entry name" value="BLL4572 PROTEIN"/>
    <property type="match status" value="1"/>
</dbReference>
<dbReference type="Proteomes" id="UP001595711">
    <property type="component" value="Unassembled WGS sequence"/>
</dbReference>
<keyword evidence="3" id="KW-1003">Cell membrane</keyword>
<comment type="caution">
    <text evidence="6">The sequence shown here is derived from an EMBL/GenBank/DDBJ whole genome shotgun (WGS) entry which is preliminary data.</text>
</comment>
<dbReference type="SUPFAM" id="SSF53850">
    <property type="entry name" value="Periplasmic binding protein-like II"/>
    <property type="match status" value="1"/>
</dbReference>
<evidence type="ECO:0000256" key="2">
    <source>
        <dbReference type="ARBA" id="ARBA00022448"/>
    </source>
</evidence>
<evidence type="ECO:0000256" key="1">
    <source>
        <dbReference type="ARBA" id="ARBA00004308"/>
    </source>
</evidence>
<reference evidence="7" key="1">
    <citation type="journal article" date="2019" name="Int. J. Syst. Evol. Microbiol.">
        <title>The Global Catalogue of Microorganisms (GCM) 10K type strain sequencing project: providing services to taxonomists for standard genome sequencing and annotation.</title>
        <authorList>
            <consortium name="The Broad Institute Genomics Platform"/>
            <consortium name="The Broad Institute Genome Sequencing Center for Infectious Disease"/>
            <person name="Wu L."/>
            <person name="Ma J."/>
        </authorList>
    </citation>
    <scope>NUCLEOTIDE SEQUENCE [LARGE SCALE GENOMIC DNA]</scope>
    <source>
        <strain evidence="7">KCTC 42182</strain>
    </source>
</reference>
<evidence type="ECO:0000256" key="3">
    <source>
        <dbReference type="ARBA" id="ARBA00022475"/>
    </source>
</evidence>
<evidence type="ECO:0000256" key="4">
    <source>
        <dbReference type="ARBA" id="ARBA00022519"/>
    </source>
</evidence>
<keyword evidence="2" id="KW-0813">Transport</keyword>